<dbReference type="RefSeq" id="WP_276650001.1">
    <property type="nucleotide sequence ID" value="NZ_JAAYSM010000404.1"/>
</dbReference>
<dbReference type="EMBL" id="JAAYSM010000404">
    <property type="protein sequence ID" value="NLJ19447.1"/>
    <property type="molecule type" value="Genomic_DNA"/>
</dbReference>
<evidence type="ECO:0000313" key="3">
    <source>
        <dbReference type="Proteomes" id="UP000541058"/>
    </source>
</evidence>
<accession>A0A7X8C5V9</accession>
<evidence type="ECO:0000313" key="2">
    <source>
        <dbReference type="EMBL" id="NLJ19447.1"/>
    </source>
</evidence>
<dbReference type="PANTHER" id="PTHR30399">
    <property type="entry name" value="UNCHARACTERIZED PROTEIN YGJP"/>
    <property type="match status" value="1"/>
</dbReference>
<dbReference type="AlphaFoldDB" id="A0A7X8C5V9"/>
<dbReference type="Gene3D" id="3.30.2010.10">
    <property type="entry name" value="Metalloproteases ('zincins'), catalytic domain"/>
    <property type="match status" value="1"/>
</dbReference>
<dbReference type="InterPro" id="IPR002725">
    <property type="entry name" value="YgjP-like_metallopeptidase"/>
</dbReference>
<protein>
    <submittedName>
        <fullName evidence="2">M48 family metallopeptidase</fullName>
    </submittedName>
</protein>
<feature type="domain" description="YgjP-like metallopeptidase" evidence="1">
    <location>
        <begin position="22"/>
        <end position="227"/>
    </location>
</feature>
<dbReference type="Proteomes" id="UP000541058">
    <property type="component" value="Unassembled WGS sequence"/>
</dbReference>
<dbReference type="Pfam" id="PF01863">
    <property type="entry name" value="YgjP-like"/>
    <property type="match status" value="1"/>
</dbReference>
<dbReference type="PANTHER" id="PTHR30399:SF1">
    <property type="entry name" value="UTP PYROPHOSPHATASE"/>
    <property type="match status" value="1"/>
</dbReference>
<gene>
    <name evidence="2" type="ORF">GX355_11380</name>
</gene>
<organism evidence="2 3">
    <name type="scientific">Globicatella sulfidifaciens</name>
    <dbReference type="NCBI Taxonomy" id="136093"/>
    <lineage>
        <taxon>Bacteria</taxon>
        <taxon>Bacillati</taxon>
        <taxon>Bacillota</taxon>
        <taxon>Bacilli</taxon>
        <taxon>Lactobacillales</taxon>
        <taxon>Aerococcaceae</taxon>
        <taxon>Globicatella</taxon>
    </lineage>
</organism>
<dbReference type="InterPro" id="IPR053136">
    <property type="entry name" value="UTP_pyrophosphatase-like"/>
</dbReference>
<proteinExistence type="predicted"/>
<sequence length="235" mass="28131">MGYISVSGIEIEVIKKNIKNIHLSVHPPNGRVRLATPDDTDDDAIRLFVISKLDWIRKQQRELQEQERISARQYLSGESHYYLGERYLLNVLYTKGRQTVEIAGKKEMNLFVRENNTIEQRERVMNEWYREQLKSLIPSYIDKWEKKMDVQVKDWGVRRMRTKWGSCNIQDKRIWLNLELAKKPPHCLEYVVVHEMVHLLERNHNERFRAYMDQFLPNWKAIKTELNGTLFESNG</sequence>
<comment type="caution">
    <text evidence="2">The sequence shown here is derived from an EMBL/GenBank/DDBJ whole genome shotgun (WGS) entry which is preliminary data.</text>
</comment>
<reference evidence="2 3" key="1">
    <citation type="journal article" date="2020" name="Biotechnol. Biofuels">
        <title>New insights from the biogas microbiome by comprehensive genome-resolved metagenomics of nearly 1600 species originating from multiple anaerobic digesters.</title>
        <authorList>
            <person name="Campanaro S."/>
            <person name="Treu L."/>
            <person name="Rodriguez-R L.M."/>
            <person name="Kovalovszki A."/>
            <person name="Ziels R.M."/>
            <person name="Maus I."/>
            <person name="Zhu X."/>
            <person name="Kougias P.G."/>
            <person name="Basile A."/>
            <person name="Luo G."/>
            <person name="Schluter A."/>
            <person name="Konstantinidis K.T."/>
            <person name="Angelidaki I."/>
        </authorList>
    </citation>
    <scope>NUCLEOTIDE SEQUENCE [LARGE SCALE GENOMIC DNA]</scope>
    <source>
        <strain evidence="2">AS23ysBPME_34</strain>
    </source>
</reference>
<dbReference type="CDD" id="cd07344">
    <property type="entry name" value="M48_yhfN_like"/>
    <property type="match status" value="1"/>
</dbReference>
<evidence type="ECO:0000259" key="1">
    <source>
        <dbReference type="Pfam" id="PF01863"/>
    </source>
</evidence>
<name>A0A7X8C5V9_9LACT</name>